<evidence type="ECO:0008006" key="5">
    <source>
        <dbReference type="Google" id="ProtNLM"/>
    </source>
</evidence>
<evidence type="ECO:0000313" key="4">
    <source>
        <dbReference type="Proteomes" id="UP000886674"/>
    </source>
</evidence>
<dbReference type="SUPFAM" id="SSF48452">
    <property type="entry name" value="TPR-like"/>
    <property type="match status" value="1"/>
</dbReference>
<dbReference type="InterPro" id="IPR011990">
    <property type="entry name" value="TPR-like_helical_dom_sf"/>
</dbReference>
<organism evidence="3 4">
    <name type="scientific">Candidatus Thiodiazotropha taylori</name>
    <dbReference type="NCBI Taxonomy" id="2792791"/>
    <lineage>
        <taxon>Bacteria</taxon>
        <taxon>Pseudomonadati</taxon>
        <taxon>Pseudomonadota</taxon>
        <taxon>Gammaproteobacteria</taxon>
        <taxon>Chromatiales</taxon>
        <taxon>Sedimenticolaceae</taxon>
        <taxon>Candidatus Thiodiazotropha</taxon>
    </lineage>
</organism>
<evidence type="ECO:0000256" key="2">
    <source>
        <dbReference type="SAM" id="SignalP"/>
    </source>
</evidence>
<proteinExistence type="predicted"/>
<keyword evidence="2" id="KW-0732">Signal</keyword>
<accession>A0A9E4TS46</accession>
<feature type="chain" id="PRO_5039447578" description="Tetratricopeptide repeat protein" evidence="2">
    <location>
        <begin position="29"/>
        <end position="618"/>
    </location>
</feature>
<dbReference type="EMBL" id="JAEPCR010000011">
    <property type="protein sequence ID" value="MCG7977292.1"/>
    <property type="molecule type" value="Genomic_DNA"/>
</dbReference>
<evidence type="ECO:0000313" key="3">
    <source>
        <dbReference type="EMBL" id="MCG7977292.1"/>
    </source>
</evidence>
<dbReference type="Gene3D" id="1.25.40.10">
    <property type="entry name" value="Tetratricopeptide repeat domain"/>
    <property type="match status" value="2"/>
</dbReference>
<protein>
    <recommendedName>
        <fullName evidence="5">Tetratricopeptide repeat protein</fullName>
    </recommendedName>
</protein>
<dbReference type="AlphaFoldDB" id="A0A9E4TS46"/>
<sequence length="618" mass="70093">MGVVRVLSGLTSRILLTLSLATPLCTTADITTGEPEELRDLHYGDALFQLYQQNYFPAIVRLLAARKQGLMQAYADEPELLLGGLYLAYGMPNTAEGLFNRILQNSKSPEVLNRAWLQLGKSRHRRGNMKAAKSALNQIDENLKPEANDEKHHLSGLIGLLQKNESDALADLNKISQQSEWTLYGRYNQAIAYLRNDQPEKVLALLQEIGSGIDENDDNEAKSIRDRANLALGYLFLELQQPANAQQALQRVRLKSPASSQALLGLGWASLQLDQQEQALPPWQLLAERNASDPAVLEAKLAIPYVLSQLAAEQQSLQGYRDAIATYDASLTQLDQLLSQVRDDTFPDNLLVDNDTGIDSPKRSLLSYLLSGNAFQERLQDYRDLGHMEKNLQQWREKISSYRTMLSNQLVAYNQKLPRVDEHLKGENLNQVVDRKEQLKRLYEQVATTEEPPFALANQQEKAWIERINKIKRIIKQHDTGGRLAPQKEMARLMEGILTWRIATEHPARVWSLKKQMIELEQNIETAHQKESELAKARAEAEGRFDAFSSRIEQLEKALPGLHRQVKALRQDETELLREMALERLEQRRSLINNYLVQARFGVANLLDISSARAGEEK</sequence>
<feature type="signal peptide" evidence="2">
    <location>
        <begin position="1"/>
        <end position="28"/>
    </location>
</feature>
<evidence type="ECO:0000256" key="1">
    <source>
        <dbReference type="SAM" id="Coils"/>
    </source>
</evidence>
<gene>
    <name evidence="3" type="ORF">JAY77_03970</name>
</gene>
<reference evidence="3" key="1">
    <citation type="journal article" date="2021" name="Proc. Natl. Acad. Sci. U.S.A.">
        <title>Global biogeography of chemosynthetic symbionts reveals both localized and globally distributed symbiont groups. .</title>
        <authorList>
            <person name="Osvatic J.T."/>
            <person name="Wilkins L.G.E."/>
            <person name="Leibrecht L."/>
            <person name="Leray M."/>
            <person name="Zauner S."/>
            <person name="Polzin J."/>
            <person name="Camacho Y."/>
            <person name="Gros O."/>
            <person name="van Gils J.A."/>
            <person name="Eisen J.A."/>
            <person name="Petersen J.M."/>
            <person name="Yuen B."/>
        </authorList>
    </citation>
    <scope>NUCLEOTIDE SEQUENCE</scope>
    <source>
        <strain evidence="3">MAGclacostrist055</strain>
    </source>
</reference>
<name>A0A9E4TS46_9GAMM</name>
<feature type="coiled-coil region" evidence="1">
    <location>
        <begin position="510"/>
        <end position="572"/>
    </location>
</feature>
<dbReference type="Proteomes" id="UP000886674">
    <property type="component" value="Unassembled WGS sequence"/>
</dbReference>
<comment type="caution">
    <text evidence="3">The sequence shown here is derived from an EMBL/GenBank/DDBJ whole genome shotgun (WGS) entry which is preliminary data.</text>
</comment>
<keyword evidence="1" id="KW-0175">Coiled coil</keyword>